<organism evidence="2 3">
    <name type="scientific">Seminavis robusta</name>
    <dbReference type="NCBI Taxonomy" id="568900"/>
    <lineage>
        <taxon>Eukaryota</taxon>
        <taxon>Sar</taxon>
        <taxon>Stramenopiles</taxon>
        <taxon>Ochrophyta</taxon>
        <taxon>Bacillariophyta</taxon>
        <taxon>Bacillariophyceae</taxon>
        <taxon>Bacillariophycidae</taxon>
        <taxon>Naviculales</taxon>
        <taxon>Naviculaceae</taxon>
        <taxon>Seminavis</taxon>
    </lineage>
</organism>
<sequence>MNTSDSNKHNSSDDNNDINRDEDAEVMNTFQSRSDDSVVEASSGVPDGSAEEIQELPVLQEAKIEHKPHRLLYFLPTKGQMEKSKALVPPALPTVYGQHTTEPTTGSQLEESDSVVLGNGEKRSEQKVAEYRAGEASAISTAQEKVHKEPPTNQATSIATQSCHRDEHNSEQPTTIGSIQEQDAATGRASVAAGELLEGNQQQVC</sequence>
<dbReference type="Proteomes" id="UP001153069">
    <property type="component" value="Unassembled WGS sequence"/>
</dbReference>
<feature type="compositionally biased region" description="Polar residues" evidence="1">
    <location>
        <begin position="171"/>
        <end position="183"/>
    </location>
</feature>
<dbReference type="EMBL" id="CAICTM010000800">
    <property type="protein sequence ID" value="CAB9516711.1"/>
    <property type="molecule type" value="Genomic_DNA"/>
</dbReference>
<evidence type="ECO:0000313" key="3">
    <source>
        <dbReference type="Proteomes" id="UP001153069"/>
    </source>
</evidence>
<name>A0A9N8E8J8_9STRA</name>
<feature type="region of interest" description="Disordered" evidence="1">
    <location>
        <begin position="98"/>
        <end position="188"/>
    </location>
</feature>
<keyword evidence="3" id="KW-1185">Reference proteome</keyword>
<feature type="compositionally biased region" description="Basic and acidic residues" evidence="1">
    <location>
        <begin position="120"/>
        <end position="133"/>
    </location>
</feature>
<gene>
    <name evidence="2" type="ORF">SEMRO_801_G204540.1</name>
</gene>
<comment type="caution">
    <text evidence="2">The sequence shown here is derived from an EMBL/GenBank/DDBJ whole genome shotgun (WGS) entry which is preliminary data.</text>
</comment>
<proteinExistence type="predicted"/>
<feature type="region of interest" description="Disordered" evidence="1">
    <location>
        <begin position="1"/>
        <end position="51"/>
    </location>
</feature>
<reference evidence="2" key="1">
    <citation type="submission" date="2020-06" db="EMBL/GenBank/DDBJ databases">
        <authorList>
            <consortium name="Plant Systems Biology data submission"/>
        </authorList>
    </citation>
    <scope>NUCLEOTIDE SEQUENCE</scope>
    <source>
        <strain evidence="2">D6</strain>
    </source>
</reference>
<accession>A0A9N8E8J8</accession>
<feature type="compositionally biased region" description="Polar residues" evidence="1">
    <location>
        <begin position="98"/>
        <end position="109"/>
    </location>
</feature>
<feature type="compositionally biased region" description="Basic and acidic residues" evidence="1">
    <location>
        <begin position="1"/>
        <end position="21"/>
    </location>
</feature>
<dbReference type="AlphaFoldDB" id="A0A9N8E8J8"/>
<protein>
    <submittedName>
        <fullName evidence="2">Uncharacterized protein</fullName>
    </submittedName>
</protein>
<feature type="compositionally biased region" description="Polar residues" evidence="1">
    <location>
        <begin position="151"/>
        <end position="162"/>
    </location>
</feature>
<evidence type="ECO:0000313" key="2">
    <source>
        <dbReference type="EMBL" id="CAB9516711.1"/>
    </source>
</evidence>
<evidence type="ECO:0000256" key="1">
    <source>
        <dbReference type="SAM" id="MobiDB-lite"/>
    </source>
</evidence>